<evidence type="ECO:0000259" key="3">
    <source>
        <dbReference type="Pfam" id="PF13679"/>
    </source>
</evidence>
<dbReference type="PANTHER" id="PTHR12496">
    <property type="entry name" value="CGI-41 METHYLTRANSFERASE"/>
    <property type="match status" value="1"/>
</dbReference>
<reference evidence="4 5" key="1">
    <citation type="submission" date="2020-08" db="EMBL/GenBank/DDBJ databases">
        <title>Plant Genome Project.</title>
        <authorList>
            <person name="Zhang R.-G."/>
        </authorList>
    </citation>
    <scope>NUCLEOTIDE SEQUENCE [LARGE SCALE GENOMIC DNA]</scope>
    <source>
        <strain evidence="4">WSP0</strain>
        <tissue evidence="4">Leaf</tissue>
    </source>
</reference>
<protein>
    <recommendedName>
        <fullName evidence="3">Methyltransferase domain-containing protein</fullName>
    </recommendedName>
</protein>
<proteinExistence type="predicted"/>
<feature type="domain" description="Methyltransferase" evidence="3">
    <location>
        <begin position="150"/>
        <end position="351"/>
    </location>
</feature>
<name>A0AAV6K365_9ERIC</name>
<keyword evidence="2" id="KW-1133">Transmembrane helix</keyword>
<sequence>MSAVGIYSCETATQTLEWIHAIIDFLKPFSFFSDALVVNFFKDRLWEAVDKEWMDCLRNEPVEYLLQIPSGVVQDYWPASLKKFILTSRSLAFPREQADLQKVYIMLFLSQKVIWALKICVSGVFGFLQVLPGLHLRSLNNVIAQGMNQKKKHEIEALAAIISSIARSVGAGTVVDVGAGQGYLAQVLSFECQLSVIAIDACSHHGRITDARAERIKKYYAAKMRKSRLEVTKLTMPKTVTCHILSTDMLKVLSYSLQRKDDSKQSNLIDQVAIEHTHGTFEGKVPPPPEGGKCPLLLAGLHACGDLSVSMLSNLCSTSPYLVDGCVRTFVECDEVKAVVSIGCCYNLLSEGGTENVASQCGFPMSKGVNDAGLLLGKSSRDLACQSAERWSSLGKDAGLHNFELHAFRAAFQMVFTAILLLFFFLSLTLLILLSSTIQLFSILKVLFRYYPEILTTSPRIGRQGKAFRRQQNQRILESHLQHESTGCPNSLSRESSMKKGNCPTMKSSEAGPDNNKGAYDIDTCIDTLEYCGTADLVGSAWGNDGSSHVSSSNQTAKCGEVKPIDKISLFEKFSQSGLHRLGLSCSNEIDFTGLWKETEPFSELIGPYWSLRAALGPVFETIVLLDRLLFLQEQDKFLEAYILPIFDPVLSPRNVALIAKKF</sequence>
<dbReference type="InterPro" id="IPR029063">
    <property type="entry name" value="SAM-dependent_MTases_sf"/>
</dbReference>
<evidence type="ECO:0000256" key="1">
    <source>
        <dbReference type="SAM" id="MobiDB-lite"/>
    </source>
</evidence>
<keyword evidence="2" id="KW-0472">Membrane</keyword>
<accession>A0AAV6K365</accession>
<dbReference type="SUPFAM" id="SSF53335">
    <property type="entry name" value="S-adenosyl-L-methionine-dependent methyltransferases"/>
    <property type="match status" value="1"/>
</dbReference>
<evidence type="ECO:0000313" key="4">
    <source>
        <dbReference type="EMBL" id="KAG5546814.1"/>
    </source>
</evidence>
<dbReference type="InterPro" id="IPR025714">
    <property type="entry name" value="Methyltranfer_dom"/>
</dbReference>
<gene>
    <name evidence="4" type="ORF">RHGRI_018848</name>
</gene>
<dbReference type="PANTHER" id="PTHR12496:SF0">
    <property type="entry name" value="METHYLTRANSFERASE DOMAIN-CONTAINING PROTEIN"/>
    <property type="match status" value="1"/>
</dbReference>
<feature type="transmembrane region" description="Helical" evidence="2">
    <location>
        <begin position="410"/>
        <end position="434"/>
    </location>
</feature>
<feature type="compositionally biased region" description="Polar residues" evidence="1">
    <location>
        <begin position="484"/>
        <end position="495"/>
    </location>
</feature>
<dbReference type="AlphaFoldDB" id="A0AAV6K365"/>
<dbReference type="EMBL" id="JACTNZ010000006">
    <property type="protein sequence ID" value="KAG5546814.1"/>
    <property type="molecule type" value="Genomic_DNA"/>
</dbReference>
<dbReference type="Proteomes" id="UP000823749">
    <property type="component" value="Chromosome 6"/>
</dbReference>
<evidence type="ECO:0000313" key="5">
    <source>
        <dbReference type="Proteomes" id="UP000823749"/>
    </source>
</evidence>
<feature type="region of interest" description="Disordered" evidence="1">
    <location>
        <begin position="479"/>
        <end position="514"/>
    </location>
</feature>
<dbReference type="InterPro" id="IPR052220">
    <property type="entry name" value="METTL25"/>
</dbReference>
<organism evidence="4 5">
    <name type="scientific">Rhododendron griersonianum</name>
    <dbReference type="NCBI Taxonomy" id="479676"/>
    <lineage>
        <taxon>Eukaryota</taxon>
        <taxon>Viridiplantae</taxon>
        <taxon>Streptophyta</taxon>
        <taxon>Embryophyta</taxon>
        <taxon>Tracheophyta</taxon>
        <taxon>Spermatophyta</taxon>
        <taxon>Magnoliopsida</taxon>
        <taxon>eudicotyledons</taxon>
        <taxon>Gunneridae</taxon>
        <taxon>Pentapetalae</taxon>
        <taxon>asterids</taxon>
        <taxon>Ericales</taxon>
        <taxon>Ericaceae</taxon>
        <taxon>Ericoideae</taxon>
        <taxon>Rhodoreae</taxon>
        <taxon>Rhododendron</taxon>
    </lineage>
</organism>
<keyword evidence="2" id="KW-0812">Transmembrane</keyword>
<keyword evidence="5" id="KW-1185">Reference proteome</keyword>
<dbReference type="Pfam" id="PF13679">
    <property type="entry name" value="Methyltransf_32"/>
    <property type="match status" value="1"/>
</dbReference>
<evidence type="ECO:0000256" key="2">
    <source>
        <dbReference type="SAM" id="Phobius"/>
    </source>
</evidence>
<comment type="caution">
    <text evidence="4">The sequence shown here is derived from an EMBL/GenBank/DDBJ whole genome shotgun (WGS) entry which is preliminary data.</text>
</comment>